<protein>
    <recommendedName>
        <fullName evidence="1">DUF1707 domain-containing protein</fullName>
    </recommendedName>
</protein>
<dbReference type="Pfam" id="PF08044">
    <property type="entry name" value="DUF1707"/>
    <property type="match status" value="1"/>
</dbReference>
<reference evidence="3" key="1">
    <citation type="journal article" date="2019" name="Int. J. Syst. Evol. Microbiol.">
        <title>The Global Catalogue of Microorganisms (GCM) 10K type strain sequencing project: providing services to taxonomists for standard genome sequencing and annotation.</title>
        <authorList>
            <consortium name="The Broad Institute Genomics Platform"/>
            <consortium name="The Broad Institute Genome Sequencing Center for Infectious Disease"/>
            <person name="Wu L."/>
            <person name="Ma J."/>
        </authorList>
    </citation>
    <scope>NUCLEOTIDE SEQUENCE [LARGE SCALE GENOMIC DNA]</scope>
    <source>
        <strain evidence="3">JCM 16925</strain>
    </source>
</reference>
<gene>
    <name evidence="2" type="ORF">GCM10022233_83600</name>
</gene>
<evidence type="ECO:0000313" key="3">
    <source>
        <dbReference type="Proteomes" id="UP001499984"/>
    </source>
</evidence>
<feature type="domain" description="DUF1707" evidence="1">
    <location>
        <begin position="10"/>
        <end position="62"/>
    </location>
</feature>
<keyword evidence="3" id="KW-1185">Reference proteome</keyword>
<sequence>MSAGLSCTGLRASDADRDRVVDALNSAAGDGRLTMEELDERVSAALSARTLAEPAELMLDLPAVPGGVEVKDVVRIEQQGGSVGWGEGMRGGTLRLVTRPGVVVDTDSLVVEYAKGKARPAGDAGAPVVLGVEIAGRKAYGRVVVGPARRTPFGRSPAA</sequence>
<comment type="caution">
    <text evidence="2">The sequence shown here is derived from an EMBL/GenBank/DDBJ whole genome shotgun (WGS) entry which is preliminary data.</text>
</comment>
<evidence type="ECO:0000259" key="1">
    <source>
        <dbReference type="Pfam" id="PF08044"/>
    </source>
</evidence>
<dbReference type="InterPro" id="IPR012551">
    <property type="entry name" value="DUF1707_SHOCT-like"/>
</dbReference>
<dbReference type="PANTHER" id="PTHR40763:SF4">
    <property type="entry name" value="DUF1707 DOMAIN-CONTAINING PROTEIN"/>
    <property type="match status" value="1"/>
</dbReference>
<evidence type="ECO:0000313" key="2">
    <source>
        <dbReference type="EMBL" id="GAA4087833.1"/>
    </source>
</evidence>
<organism evidence="2 3">
    <name type="scientific">Streptomyces shaanxiensis</name>
    <dbReference type="NCBI Taxonomy" id="653357"/>
    <lineage>
        <taxon>Bacteria</taxon>
        <taxon>Bacillati</taxon>
        <taxon>Actinomycetota</taxon>
        <taxon>Actinomycetes</taxon>
        <taxon>Kitasatosporales</taxon>
        <taxon>Streptomycetaceae</taxon>
        <taxon>Streptomyces</taxon>
    </lineage>
</organism>
<dbReference type="EMBL" id="BAAAZY010000033">
    <property type="protein sequence ID" value="GAA4087833.1"/>
    <property type="molecule type" value="Genomic_DNA"/>
</dbReference>
<name>A0ABP7WF88_9ACTN</name>
<proteinExistence type="predicted"/>
<dbReference type="RefSeq" id="WP_345021424.1">
    <property type="nucleotide sequence ID" value="NZ_BAAAZY010000033.1"/>
</dbReference>
<accession>A0ABP7WF88</accession>
<dbReference type="Proteomes" id="UP001499984">
    <property type="component" value="Unassembled WGS sequence"/>
</dbReference>
<dbReference type="PANTHER" id="PTHR40763">
    <property type="entry name" value="MEMBRANE PROTEIN-RELATED"/>
    <property type="match status" value="1"/>
</dbReference>